<organism evidence="2 3">
    <name type="scientific">Suillus subaureus</name>
    <dbReference type="NCBI Taxonomy" id="48587"/>
    <lineage>
        <taxon>Eukaryota</taxon>
        <taxon>Fungi</taxon>
        <taxon>Dikarya</taxon>
        <taxon>Basidiomycota</taxon>
        <taxon>Agaricomycotina</taxon>
        <taxon>Agaricomycetes</taxon>
        <taxon>Agaricomycetidae</taxon>
        <taxon>Boletales</taxon>
        <taxon>Suillineae</taxon>
        <taxon>Suillaceae</taxon>
        <taxon>Suillus</taxon>
    </lineage>
</organism>
<dbReference type="AlphaFoldDB" id="A0A9P7EEX1"/>
<evidence type="ECO:0000256" key="1">
    <source>
        <dbReference type="SAM" id="MobiDB-lite"/>
    </source>
</evidence>
<feature type="region of interest" description="Disordered" evidence="1">
    <location>
        <begin position="76"/>
        <end position="121"/>
    </location>
</feature>
<accession>A0A9P7EEX1</accession>
<dbReference type="RefSeq" id="XP_041194999.1">
    <property type="nucleotide sequence ID" value="XM_041332709.1"/>
</dbReference>
<evidence type="ECO:0000313" key="3">
    <source>
        <dbReference type="Proteomes" id="UP000807769"/>
    </source>
</evidence>
<dbReference type="GeneID" id="64626726"/>
<protein>
    <submittedName>
        <fullName evidence="2">Uncharacterized protein</fullName>
    </submittedName>
</protein>
<comment type="caution">
    <text evidence="2">The sequence shown here is derived from an EMBL/GenBank/DDBJ whole genome shotgun (WGS) entry which is preliminary data.</text>
</comment>
<feature type="compositionally biased region" description="Basic and acidic residues" evidence="1">
    <location>
        <begin position="95"/>
        <end position="117"/>
    </location>
</feature>
<reference evidence="2" key="1">
    <citation type="journal article" date="2020" name="New Phytol.">
        <title>Comparative genomics reveals dynamic genome evolution in host specialist ectomycorrhizal fungi.</title>
        <authorList>
            <person name="Lofgren L.A."/>
            <person name="Nguyen N.H."/>
            <person name="Vilgalys R."/>
            <person name="Ruytinx J."/>
            <person name="Liao H.L."/>
            <person name="Branco S."/>
            <person name="Kuo A."/>
            <person name="LaButti K."/>
            <person name="Lipzen A."/>
            <person name="Andreopoulos W."/>
            <person name="Pangilinan J."/>
            <person name="Riley R."/>
            <person name="Hundley H."/>
            <person name="Na H."/>
            <person name="Barry K."/>
            <person name="Grigoriev I.V."/>
            <person name="Stajich J.E."/>
            <person name="Kennedy P.G."/>
        </authorList>
    </citation>
    <scope>NUCLEOTIDE SEQUENCE</scope>
    <source>
        <strain evidence="2">MN1</strain>
    </source>
</reference>
<name>A0A9P7EEX1_9AGAM</name>
<sequence>MQHLLKNLQAASCCISLDVLEKLATEFWTRCVFNNSLTLLCSGQLLTNLQAAALRVIASSEHTTMLCEETPSIWTSRKRRPRLRSLRHGNADSLSRTDHLERQNDVVHEEGDEHGAGEDSTDSLLVDKSIDYNAILYTSTKEGRL</sequence>
<gene>
    <name evidence="2" type="ORF">BJ212DRAFT_1298534</name>
</gene>
<dbReference type="Proteomes" id="UP000807769">
    <property type="component" value="Unassembled WGS sequence"/>
</dbReference>
<evidence type="ECO:0000313" key="2">
    <source>
        <dbReference type="EMBL" id="KAG1819322.1"/>
    </source>
</evidence>
<dbReference type="EMBL" id="JABBWG010000010">
    <property type="protein sequence ID" value="KAG1819322.1"/>
    <property type="molecule type" value="Genomic_DNA"/>
</dbReference>
<keyword evidence="3" id="KW-1185">Reference proteome</keyword>
<dbReference type="OrthoDB" id="2693114at2759"/>
<feature type="compositionally biased region" description="Basic residues" evidence="1">
    <location>
        <begin position="76"/>
        <end position="87"/>
    </location>
</feature>
<proteinExistence type="predicted"/>